<dbReference type="Proteomes" id="UP000663855">
    <property type="component" value="Unassembled WGS sequence"/>
</dbReference>
<proteinExistence type="predicted"/>
<dbReference type="EMBL" id="CAJNOV010010065">
    <property type="protein sequence ID" value="CAF1387428.1"/>
    <property type="molecule type" value="Genomic_DNA"/>
</dbReference>
<comment type="caution">
    <text evidence="1">The sequence shown here is derived from an EMBL/GenBank/DDBJ whole genome shotgun (WGS) entry which is preliminary data.</text>
</comment>
<accession>A0A815JVN6</accession>
<protein>
    <submittedName>
        <fullName evidence="1">Uncharacterized protein</fullName>
    </submittedName>
</protein>
<name>A0A815JVN6_9BILA</name>
<reference evidence="1" key="1">
    <citation type="submission" date="2021-02" db="EMBL/GenBank/DDBJ databases">
        <authorList>
            <person name="Nowell W R."/>
        </authorList>
    </citation>
    <scope>NUCLEOTIDE SEQUENCE</scope>
</reference>
<sequence>MSTIMQQNTPQSSPEKHFVCQFQSCNNRCGGNHVIHCGGGVCDRLPYCYGRHYKCDKRGNVRHRGSHRVYCCKTCNHLYCHGCCLKKLNDKK</sequence>
<evidence type="ECO:0000313" key="1">
    <source>
        <dbReference type="EMBL" id="CAF1387428.1"/>
    </source>
</evidence>
<gene>
    <name evidence="1" type="ORF">CJN711_LOCUS21267</name>
</gene>
<dbReference type="AlphaFoldDB" id="A0A815JVN6"/>
<organism evidence="1 2">
    <name type="scientific">Rotaria magnacalcarata</name>
    <dbReference type="NCBI Taxonomy" id="392030"/>
    <lineage>
        <taxon>Eukaryota</taxon>
        <taxon>Metazoa</taxon>
        <taxon>Spiralia</taxon>
        <taxon>Gnathifera</taxon>
        <taxon>Rotifera</taxon>
        <taxon>Eurotatoria</taxon>
        <taxon>Bdelloidea</taxon>
        <taxon>Philodinida</taxon>
        <taxon>Philodinidae</taxon>
        <taxon>Rotaria</taxon>
    </lineage>
</organism>
<evidence type="ECO:0000313" key="2">
    <source>
        <dbReference type="Proteomes" id="UP000663855"/>
    </source>
</evidence>